<evidence type="ECO:0000313" key="1">
    <source>
        <dbReference type="EMBL" id="QGG51916.1"/>
    </source>
</evidence>
<reference evidence="1 2" key="1">
    <citation type="submission" date="2019-11" db="EMBL/GenBank/DDBJ databases">
        <title>Whole Genome Sequencing and Comparative Genomic Analyses of Lysinibacillus pakistanensis LZH-9, a Halotolerant Strain with Excellent COD Removal Capability.</title>
        <authorList>
            <person name="Zhou H."/>
        </authorList>
    </citation>
    <scope>NUCLEOTIDE SEQUENCE [LARGE SCALE GENOMIC DNA]</scope>
    <source>
        <strain evidence="1 2">LZH-9</strain>
    </source>
</reference>
<evidence type="ECO:0000313" key="2">
    <source>
        <dbReference type="Proteomes" id="UP000373269"/>
    </source>
</evidence>
<accession>A0ABX6DBP4</accession>
<organism evidence="1 2">
    <name type="scientific">Lysinibacillus pakistanensis</name>
    <dbReference type="NCBI Taxonomy" id="759811"/>
    <lineage>
        <taxon>Bacteria</taxon>
        <taxon>Bacillati</taxon>
        <taxon>Bacillota</taxon>
        <taxon>Bacilli</taxon>
        <taxon>Bacillales</taxon>
        <taxon>Bacillaceae</taxon>
        <taxon>Lysinibacillus</taxon>
    </lineage>
</organism>
<keyword evidence="2" id="KW-1185">Reference proteome</keyword>
<sequence length="88" mass="10185">MREQLIKAMQRNQLVNMMYVAKDGSITKRRVKVIKIVGDSFQAFCFTRHAKRTFLISNVLAVIPFVSRGREVVWIMRVCPIDLLCVSI</sequence>
<dbReference type="Proteomes" id="UP000373269">
    <property type="component" value="Chromosome"/>
</dbReference>
<dbReference type="RefSeq" id="WP_369592953.1">
    <property type="nucleotide sequence ID" value="NZ_CP045835.1"/>
</dbReference>
<name>A0ABX6DBP4_9BACI</name>
<protein>
    <submittedName>
        <fullName evidence="1">Transcriptional regulator</fullName>
    </submittedName>
</protein>
<dbReference type="EMBL" id="CP045835">
    <property type="protein sequence ID" value="QGG51916.1"/>
    <property type="molecule type" value="Genomic_DNA"/>
</dbReference>
<gene>
    <name evidence="1" type="ORF">GDS87_13615</name>
</gene>
<proteinExistence type="predicted"/>